<protein>
    <submittedName>
        <fullName evidence="2">Uncharacterized protein</fullName>
    </submittedName>
</protein>
<evidence type="ECO:0000313" key="3">
    <source>
        <dbReference type="Proteomes" id="UP000034081"/>
    </source>
</evidence>
<proteinExistence type="predicted"/>
<dbReference type="EMBL" id="LBVL01000022">
    <property type="protein sequence ID" value="KKQ84170.1"/>
    <property type="molecule type" value="Genomic_DNA"/>
</dbReference>
<reference evidence="2 3" key="1">
    <citation type="journal article" date="2015" name="Nature">
        <title>rRNA introns, odd ribosomes, and small enigmatic genomes across a large radiation of phyla.</title>
        <authorList>
            <person name="Brown C.T."/>
            <person name="Hug L.A."/>
            <person name="Thomas B.C."/>
            <person name="Sharon I."/>
            <person name="Castelle C.J."/>
            <person name="Singh A."/>
            <person name="Wilkins M.J."/>
            <person name="Williams K.H."/>
            <person name="Banfield J.F."/>
        </authorList>
    </citation>
    <scope>NUCLEOTIDE SEQUENCE [LARGE SCALE GENOMIC DNA]</scope>
</reference>
<dbReference type="AlphaFoldDB" id="A0A0G0L8K0"/>
<feature type="region of interest" description="Disordered" evidence="1">
    <location>
        <begin position="1"/>
        <end position="25"/>
    </location>
</feature>
<evidence type="ECO:0000256" key="1">
    <source>
        <dbReference type="SAM" id="MobiDB-lite"/>
    </source>
</evidence>
<evidence type="ECO:0000313" key="2">
    <source>
        <dbReference type="EMBL" id="KKQ84170.1"/>
    </source>
</evidence>
<organism evidence="2 3">
    <name type="scientific">Candidatus Woesebacteria bacterium GW2011_GWB1_38_8</name>
    <dbReference type="NCBI Taxonomy" id="1618570"/>
    <lineage>
        <taxon>Bacteria</taxon>
        <taxon>Candidatus Woeseibacteriota</taxon>
    </lineage>
</organism>
<comment type="caution">
    <text evidence="2">The sequence shown here is derived from an EMBL/GenBank/DDBJ whole genome shotgun (WGS) entry which is preliminary data.</text>
</comment>
<sequence length="49" mass="5803">MVKKSKKPTNKSQVNLEEEKQQKSLDFYSPRETIKRLTSKLISKLPLRK</sequence>
<name>A0A0G0L8K0_9BACT</name>
<accession>A0A0G0L8K0</accession>
<gene>
    <name evidence="2" type="ORF">UT08_C0022G0007</name>
</gene>
<dbReference type="STRING" id="1618570.UT08_C0022G0007"/>
<dbReference type="Proteomes" id="UP000034081">
    <property type="component" value="Unassembled WGS sequence"/>
</dbReference>